<dbReference type="SUPFAM" id="SSF51735">
    <property type="entry name" value="NAD(P)-binding Rossmann-fold domains"/>
    <property type="match status" value="1"/>
</dbReference>
<evidence type="ECO:0000313" key="3">
    <source>
        <dbReference type="Proteomes" id="UP000235672"/>
    </source>
</evidence>
<dbReference type="InterPro" id="IPR013149">
    <property type="entry name" value="ADH-like_C"/>
</dbReference>
<dbReference type="SMART" id="SM00829">
    <property type="entry name" value="PKS_ER"/>
    <property type="match status" value="1"/>
</dbReference>
<dbReference type="PANTHER" id="PTHR43677">
    <property type="entry name" value="SHORT-CHAIN DEHYDROGENASE/REDUCTASE"/>
    <property type="match status" value="1"/>
</dbReference>
<dbReference type="InterPro" id="IPR020843">
    <property type="entry name" value="ER"/>
</dbReference>
<name>A0A2J6PD86_9HELO</name>
<dbReference type="InterPro" id="IPR013154">
    <property type="entry name" value="ADH-like_N"/>
</dbReference>
<dbReference type="STRING" id="1745343.A0A2J6PD86"/>
<gene>
    <name evidence="2" type="ORF">NA56DRAFT_652810</name>
</gene>
<dbReference type="SUPFAM" id="SSF50129">
    <property type="entry name" value="GroES-like"/>
    <property type="match status" value="1"/>
</dbReference>
<feature type="domain" description="Enoyl reductase (ER)" evidence="1">
    <location>
        <begin position="11"/>
        <end position="327"/>
    </location>
</feature>
<dbReference type="PANTHER" id="PTHR43677:SF4">
    <property type="entry name" value="QUINONE OXIDOREDUCTASE-LIKE PROTEIN 2"/>
    <property type="match status" value="1"/>
</dbReference>
<sequence>MKAIRIDEFVKDLDDIKVTEVPQPHAKDGEVIVQIAAAGVNFVDILYARGKHQNNRSLVRPPFILGLEFAGIVVSVPINSRYSPGDRVFGAYLGSYTEHIAIREASLHNLPKNWEFKDAAGLAATAPVSYGALITGGKLQRGETVLIHAAAGGLGVMAVQIAKAAGARVIATTGSQAKLNVAKSFGADVCLDYESKSAWWKEVLKLTNGSGVDVVYDPVGLVDKSLKCLKHKGRILVVGFAGTERNIERIATNRILLRQAQIIGYRFGMTDRIDPAETAEIWRGLEAMWESGLLKPTVYDRVYRGLESVVSAMKDLRDRKVWGKAVVLLESSHQASRL</sequence>
<reference evidence="2 3" key="1">
    <citation type="submission" date="2016-05" db="EMBL/GenBank/DDBJ databases">
        <title>A degradative enzymes factory behind the ericoid mycorrhizal symbiosis.</title>
        <authorList>
            <consortium name="DOE Joint Genome Institute"/>
            <person name="Martino E."/>
            <person name="Morin E."/>
            <person name="Grelet G."/>
            <person name="Kuo A."/>
            <person name="Kohler A."/>
            <person name="Daghino S."/>
            <person name="Barry K."/>
            <person name="Choi C."/>
            <person name="Cichocki N."/>
            <person name="Clum A."/>
            <person name="Copeland A."/>
            <person name="Hainaut M."/>
            <person name="Haridas S."/>
            <person name="Labutti K."/>
            <person name="Lindquist E."/>
            <person name="Lipzen A."/>
            <person name="Khouja H.-R."/>
            <person name="Murat C."/>
            <person name="Ohm R."/>
            <person name="Olson A."/>
            <person name="Spatafora J."/>
            <person name="Veneault-Fourrey C."/>
            <person name="Henrissat B."/>
            <person name="Grigoriev I."/>
            <person name="Martin F."/>
            <person name="Perotto S."/>
        </authorList>
    </citation>
    <scope>NUCLEOTIDE SEQUENCE [LARGE SCALE GENOMIC DNA]</scope>
    <source>
        <strain evidence="2 3">UAMH 7357</strain>
    </source>
</reference>
<proteinExistence type="predicted"/>
<dbReference type="Gene3D" id="3.90.180.10">
    <property type="entry name" value="Medium-chain alcohol dehydrogenases, catalytic domain"/>
    <property type="match status" value="1"/>
</dbReference>
<dbReference type="PROSITE" id="PS01162">
    <property type="entry name" value="QOR_ZETA_CRYSTAL"/>
    <property type="match status" value="1"/>
</dbReference>
<dbReference type="Proteomes" id="UP000235672">
    <property type="component" value="Unassembled WGS sequence"/>
</dbReference>
<dbReference type="InterPro" id="IPR036291">
    <property type="entry name" value="NAD(P)-bd_dom_sf"/>
</dbReference>
<evidence type="ECO:0000259" key="1">
    <source>
        <dbReference type="SMART" id="SM00829"/>
    </source>
</evidence>
<dbReference type="InterPro" id="IPR002364">
    <property type="entry name" value="Quin_OxRdtase/zeta-crystal_CS"/>
</dbReference>
<dbReference type="GO" id="GO:0005739">
    <property type="term" value="C:mitochondrion"/>
    <property type="evidence" value="ECO:0007669"/>
    <property type="project" value="TreeGrafter"/>
</dbReference>
<dbReference type="Pfam" id="PF00107">
    <property type="entry name" value="ADH_zinc_N"/>
    <property type="match status" value="1"/>
</dbReference>
<evidence type="ECO:0000313" key="2">
    <source>
        <dbReference type="EMBL" id="PMD12005.1"/>
    </source>
</evidence>
<dbReference type="AlphaFoldDB" id="A0A2J6PD86"/>
<dbReference type="GO" id="GO:0016491">
    <property type="term" value="F:oxidoreductase activity"/>
    <property type="evidence" value="ECO:0007669"/>
    <property type="project" value="InterPro"/>
</dbReference>
<dbReference type="OrthoDB" id="10257049at2759"/>
<protein>
    <submittedName>
        <fullName evidence="2">Zeta-crystallin</fullName>
    </submittedName>
</protein>
<dbReference type="EMBL" id="KZ613576">
    <property type="protein sequence ID" value="PMD12005.1"/>
    <property type="molecule type" value="Genomic_DNA"/>
</dbReference>
<organism evidence="2 3">
    <name type="scientific">Hyaloscypha hepaticicola</name>
    <dbReference type="NCBI Taxonomy" id="2082293"/>
    <lineage>
        <taxon>Eukaryota</taxon>
        <taxon>Fungi</taxon>
        <taxon>Dikarya</taxon>
        <taxon>Ascomycota</taxon>
        <taxon>Pezizomycotina</taxon>
        <taxon>Leotiomycetes</taxon>
        <taxon>Helotiales</taxon>
        <taxon>Hyaloscyphaceae</taxon>
        <taxon>Hyaloscypha</taxon>
    </lineage>
</organism>
<dbReference type="GO" id="GO:0008270">
    <property type="term" value="F:zinc ion binding"/>
    <property type="evidence" value="ECO:0007669"/>
    <property type="project" value="InterPro"/>
</dbReference>
<dbReference type="Pfam" id="PF08240">
    <property type="entry name" value="ADH_N"/>
    <property type="match status" value="1"/>
</dbReference>
<keyword evidence="3" id="KW-1185">Reference proteome</keyword>
<dbReference type="Gene3D" id="3.40.50.720">
    <property type="entry name" value="NAD(P)-binding Rossmann-like Domain"/>
    <property type="match status" value="1"/>
</dbReference>
<accession>A0A2J6PD86</accession>
<dbReference type="InterPro" id="IPR011032">
    <property type="entry name" value="GroES-like_sf"/>
</dbReference>
<dbReference type="CDD" id="cd08241">
    <property type="entry name" value="QOR1"/>
    <property type="match status" value="1"/>
</dbReference>
<dbReference type="InterPro" id="IPR051397">
    <property type="entry name" value="Zn-ADH-like_protein"/>
</dbReference>